<evidence type="ECO:0000256" key="1">
    <source>
        <dbReference type="SAM" id="MobiDB-lite"/>
    </source>
</evidence>
<evidence type="ECO:0000313" key="2">
    <source>
        <dbReference type="EMBL" id="KAF9963768.1"/>
    </source>
</evidence>
<dbReference type="Proteomes" id="UP000738359">
    <property type="component" value="Unassembled WGS sequence"/>
</dbReference>
<sequence>MAHHSEDVSASSSSTLDEQEAPIKAVDPEDCDPLERKHDSILIDTLMHKIKQLSDTERSQKQLAILYSDTFCPVLKYHAEILSEIVRVVPKMYNAGARAGHGLTETDTAEGAAAATTEDKEQRDLTPSVLAIVLSPLSDAQTRKLLPQPFQLDLFDRKRLIDIQIANTPMPMRSRLILDDTWAQSPGTHSRWSLKTECDALEALLSYTSLTVAKDMARPELLCVIEQTEAEVRGVPEGIQGKVIFIISKDREDRPKGVALKTSVHWIDRLFQRSGYSLEWIQSSVIPLYLQLAGTHGPDRDGQRAGSRFQGREIQVSARRPEEALTRVKVRQGQGAEVLEASVLEEIERSGLFAMQAIRKPVFVHLMDSLSLGTMRLGKDTQDSKDDHKANPFL</sequence>
<protein>
    <submittedName>
        <fullName evidence="2">Uncharacterized protein</fullName>
    </submittedName>
</protein>
<organism evidence="2 3">
    <name type="scientific">Mortierella alpina</name>
    <name type="common">Oleaginous fungus</name>
    <name type="synonym">Mortierella renispora</name>
    <dbReference type="NCBI Taxonomy" id="64518"/>
    <lineage>
        <taxon>Eukaryota</taxon>
        <taxon>Fungi</taxon>
        <taxon>Fungi incertae sedis</taxon>
        <taxon>Mucoromycota</taxon>
        <taxon>Mortierellomycotina</taxon>
        <taxon>Mortierellomycetes</taxon>
        <taxon>Mortierellales</taxon>
        <taxon>Mortierellaceae</taxon>
        <taxon>Mortierella</taxon>
    </lineage>
</organism>
<keyword evidence="3" id="KW-1185">Reference proteome</keyword>
<proteinExistence type="predicted"/>
<reference evidence="2" key="1">
    <citation type="journal article" date="2020" name="Fungal Divers.">
        <title>Resolving the Mortierellaceae phylogeny through synthesis of multi-gene phylogenetics and phylogenomics.</title>
        <authorList>
            <person name="Vandepol N."/>
            <person name="Liber J."/>
            <person name="Desiro A."/>
            <person name="Na H."/>
            <person name="Kennedy M."/>
            <person name="Barry K."/>
            <person name="Grigoriev I.V."/>
            <person name="Miller A.N."/>
            <person name="O'Donnell K."/>
            <person name="Stajich J.E."/>
            <person name="Bonito G."/>
        </authorList>
    </citation>
    <scope>NUCLEOTIDE SEQUENCE</scope>
    <source>
        <strain evidence="2">CK1249</strain>
    </source>
</reference>
<dbReference type="AlphaFoldDB" id="A0A9P6J6L2"/>
<dbReference type="OrthoDB" id="2400280at2759"/>
<comment type="caution">
    <text evidence="2">The sequence shown here is derived from an EMBL/GenBank/DDBJ whole genome shotgun (WGS) entry which is preliminary data.</text>
</comment>
<dbReference type="EMBL" id="JAAAHY010000439">
    <property type="protein sequence ID" value="KAF9963768.1"/>
    <property type="molecule type" value="Genomic_DNA"/>
</dbReference>
<accession>A0A9P6J6L2</accession>
<feature type="region of interest" description="Disordered" evidence="1">
    <location>
        <begin position="1"/>
        <end position="34"/>
    </location>
</feature>
<gene>
    <name evidence="2" type="ORF">BGZ70_007199</name>
</gene>
<evidence type="ECO:0000313" key="3">
    <source>
        <dbReference type="Proteomes" id="UP000738359"/>
    </source>
</evidence>
<name>A0A9P6J6L2_MORAP</name>